<evidence type="ECO:0000256" key="2">
    <source>
        <dbReference type="SAM" id="Phobius"/>
    </source>
</evidence>
<accession>A0A3N1D4L8</accession>
<keyword evidence="2" id="KW-0472">Membrane</keyword>
<feature type="compositionally biased region" description="Pro residues" evidence="1">
    <location>
        <begin position="102"/>
        <end position="111"/>
    </location>
</feature>
<dbReference type="Proteomes" id="UP000272400">
    <property type="component" value="Unassembled WGS sequence"/>
</dbReference>
<feature type="chain" id="PRO_5018178383" evidence="3">
    <location>
        <begin position="34"/>
        <end position="201"/>
    </location>
</feature>
<evidence type="ECO:0000313" key="4">
    <source>
        <dbReference type="EMBL" id="ROO88475.1"/>
    </source>
</evidence>
<evidence type="ECO:0000313" key="5">
    <source>
        <dbReference type="Proteomes" id="UP000272400"/>
    </source>
</evidence>
<organism evidence="4 5">
    <name type="scientific">Actinocorallia herbida</name>
    <dbReference type="NCBI Taxonomy" id="58109"/>
    <lineage>
        <taxon>Bacteria</taxon>
        <taxon>Bacillati</taxon>
        <taxon>Actinomycetota</taxon>
        <taxon>Actinomycetes</taxon>
        <taxon>Streptosporangiales</taxon>
        <taxon>Thermomonosporaceae</taxon>
        <taxon>Actinocorallia</taxon>
    </lineage>
</organism>
<feature type="signal peptide" evidence="3">
    <location>
        <begin position="1"/>
        <end position="33"/>
    </location>
</feature>
<gene>
    <name evidence="4" type="ORF">EDD29_6144</name>
</gene>
<reference evidence="4 5" key="1">
    <citation type="submission" date="2018-11" db="EMBL/GenBank/DDBJ databases">
        <title>Sequencing the genomes of 1000 actinobacteria strains.</title>
        <authorList>
            <person name="Klenk H.-P."/>
        </authorList>
    </citation>
    <scope>NUCLEOTIDE SEQUENCE [LARGE SCALE GENOMIC DNA]</scope>
    <source>
        <strain evidence="4 5">DSM 44254</strain>
    </source>
</reference>
<dbReference type="RefSeq" id="WP_148086142.1">
    <property type="nucleotide sequence ID" value="NZ_RJKE01000001.1"/>
</dbReference>
<feature type="region of interest" description="Disordered" evidence="1">
    <location>
        <begin position="63"/>
        <end position="135"/>
    </location>
</feature>
<protein>
    <submittedName>
        <fullName evidence="4">Uncharacterized protein</fullName>
    </submittedName>
</protein>
<keyword evidence="3" id="KW-0732">Signal</keyword>
<feature type="compositionally biased region" description="Basic and acidic residues" evidence="1">
    <location>
        <begin position="63"/>
        <end position="92"/>
    </location>
</feature>
<evidence type="ECO:0000256" key="1">
    <source>
        <dbReference type="SAM" id="MobiDB-lite"/>
    </source>
</evidence>
<dbReference type="OrthoDB" id="3481361at2"/>
<sequence>MHPGRRPPRRLGTASVLVSTGALLVLSAVPAAAAEDECVKGVDPQTTIENITCQWNNNVENIKNELDKAQGKDEETKPRDPKPTKGEDDKPKPTKPKSTKPPAAPAAPAPAPVSTYRAPVPQGDPEPLPETASDALPEPQVAEAPQALALPETHLVAPVAVISPAGDPSRALWTAAATAAATAALMAQFSILGRRLRHPRR</sequence>
<keyword evidence="2" id="KW-0812">Transmembrane</keyword>
<dbReference type="AlphaFoldDB" id="A0A3N1D4L8"/>
<keyword evidence="2" id="KW-1133">Transmembrane helix</keyword>
<comment type="caution">
    <text evidence="4">The sequence shown here is derived from an EMBL/GenBank/DDBJ whole genome shotgun (WGS) entry which is preliminary data.</text>
</comment>
<keyword evidence="5" id="KW-1185">Reference proteome</keyword>
<proteinExistence type="predicted"/>
<feature type="transmembrane region" description="Helical" evidence="2">
    <location>
        <begin position="171"/>
        <end position="192"/>
    </location>
</feature>
<name>A0A3N1D4L8_9ACTN</name>
<dbReference type="EMBL" id="RJKE01000001">
    <property type="protein sequence ID" value="ROO88475.1"/>
    <property type="molecule type" value="Genomic_DNA"/>
</dbReference>
<evidence type="ECO:0000256" key="3">
    <source>
        <dbReference type="SAM" id="SignalP"/>
    </source>
</evidence>